<dbReference type="PANTHER" id="PTHR12260:SF6">
    <property type="entry name" value="DAMAGE-CONTROL PHOSPHATASE ARMT1"/>
    <property type="match status" value="1"/>
</dbReference>
<evidence type="ECO:0000313" key="12">
    <source>
        <dbReference type="EMBL" id="CAD7013066.1"/>
    </source>
</evidence>
<sequence>MTDTINKGSSTEFDAKYGILDKNTPPRSLMCGRYKQSFAYYTLRSRLPITLTSIIDSITKDKDDLLSEYGEGSREEIKNIIGSISKLKYELQTDKTIETFFGNEPDKEIWNKFIKSLGPGENSFFKTCWLYAECYMYRRLSSFFENSQTLMSFDYFAKQKQNALISSIKCVEDILRVLQKIDITFESFQLMLKLNLWGNRCDLSITSGKEVILGDNPFDLVHGFDKRIIVDDTVAVNDYLKSINKYKPRVVEFVCDNAGYELFTDFVLADYLIKSKLAEKVRFNLKAIPWFVSDATIKDVDWTLQYLRNHSSPVLREYGERWQRFLEGKIFEVEPLEYFWTSPYEYYKMREINPDLYKRLSEAQLVVFKGDLNYRKLIGDFSWNFTEPFKTCLRGFLPTSIISLRTVKADLISGLLEGQAEILFETDKNWMTTGEYGTIQFVKKSTLSA</sequence>
<evidence type="ECO:0000313" key="14">
    <source>
        <dbReference type="Proteomes" id="UP000606786"/>
    </source>
</evidence>
<dbReference type="EMBL" id="GAMC01001510">
    <property type="protein sequence ID" value="JAC05046.1"/>
    <property type="molecule type" value="mRNA"/>
</dbReference>
<evidence type="ECO:0000256" key="5">
    <source>
        <dbReference type="ARBA" id="ARBA00022723"/>
    </source>
</evidence>
<dbReference type="InterPro" id="IPR002791">
    <property type="entry name" value="ARMT1-like_metal-bd"/>
</dbReference>
<dbReference type="GO" id="GO:0046872">
    <property type="term" value="F:metal ion binding"/>
    <property type="evidence" value="ECO:0007669"/>
    <property type="project" value="UniProtKB-UniRule"/>
</dbReference>
<comment type="catalytic activity">
    <reaction evidence="1 10">
        <text>L-glutamyl-[protein] + S-adenosyl-L-methionine = [protein]-L-glutamate 5-O-methyl ester + S-adenosyl-L-homocysteine</text>
        <dbReference type="Rhea" id="RHEA:24452"/>
        <dbReference type="Rhea" id="RHEA-COMP:10208"/>
        <dbReference type="Rhea" id="RHEA-COMP:10311"/>
        <dbReference type="ChEBI" id="CHEBI:29973"/>
        <dbReference type="ChEBI" id="CHEBI:57856"/>
        <dbReference type="ChEBI" id="CHEBI:59789"/>
        <dbReference type="ChEBI" id="CHEBI:82795"/>
    </reaction>
</comment>
<gene>
    <name evidence="13" type="primary">CF211</name>
    <name evidence="12" type="ORF">CCAP1982_LOCUS21144</name>
</gene>
<evidence type="ECO:0000256" key="3">
    <source>
        <dbReference type="ARBA" id="ARBA00009519"/>
    </source>
</evidence>
<reference evidence="12" key="3">
    <citation type="submission" date="2020-11" db="EMBL/GenBank/DDBJ databases">
        <authorList>
            <person name="Whitehead M."/>
        </authorList>
    </citation>
    <scope>NUCLEOTIDE SEQUENCE</scope>
    <source>
        <strain evidence="12">EGII</strain>
    </source>
</reference>
<protein>
    <recommendedName>
        <fullName evidence="10">Sugar phosphate phosphatase</fullName>
        <ecNumber evidence="10">2.1.1.-</ecNumber>
        <ecNumber evidence="10">3.1.3.-</ecNumber>
    </recommendedName>
</protein>
<reference evidence="13" key="1">
    <citation type="submission" date="2013-07" db="EMBL/GenBank/DDBJ databases">
        <authorList>
            <person name="Geib S."/>
        </authorList>
    </citation>
    <scope>NUCLEOTIDE SEQUENCE</scope>
</reference>
<dbReference type="EMBL" id="CAJHJT010000056">
    <property type="protein sequence ID" value="CAD7013066.1"/>
    <property type="molecule type" value="Genomic_DNA"/>
</dbReference>
<comment type="catalytic activity">
    <reaction evidence="2 10">
        <text>beta-D-fructose 1-phosphate + H2O = D-fructose + phosphate</text>
        <dbReference type="Rhea" id="RHEA:35603"/>
        <dbReference type="ChEBI" id="CHEBI:15377"/>
        <dbReference type="ChEBI" id="CHEBI:37721"/>
        <dbReference type="ChEBI" id="CHEBI:43474"/>
        <dbReference type="ChEBI" id="CHEBI:138881"/>
    </reaction>
</comment>
<dbReference type="EC" id="2.1.1.-" evidence="10"/>
<dbReference type="GO" id="GO:0016791">
    <property type="term" value="F:phosphatase activity"/>
    <property type="evidence" value="ECO:0007669"/>
    <property type="project" value="TreeGrafter"/>
</dbReference>
<dbReference type="Gene3D" id="3.40.50.10880">
    <property type="entry name" value="Uncharacterised protein PF01937, DUF89, domain 3"/>
    <property type="match status" value="1"/>
</dbReference>
<keyword evidence="5 10" id="KW-0479">Metal-binding</keyword>
<accession>W8CDR0</accession>
<comment type="similarity">
    <text evidence="3 10">Belongs to the damage-control phosphatase family. Sugar phosphate phosphatase III subfamily.</text>
</comment>
<keyword evidence="14" id="KW-1185">Reference proteome</keyword>
<dbReference type="Pfam" id="PF01937">
    <property type="entry name" value="ARMT1-like_dom"/>
    <property type="match status" value="1"/>
</dbReference>
<dbReference type="Proteomes" id="UP000606786">
    <property type="component" value="Unassembled WGS sequence"/>
</dbReference>
<evidence type="ECO:0000259" key="11">
    <source>
        <dbReference type="Pfam" id="PF01937"/>
    </source>
</evidence>
<dbReference type="AlphaFoldDB" id="W8CDR0"/>
<dbReference type="GO" id="GO:0016462">
    <property type="term" value="F:pyrophosphatase activity"/>
    <property type="evidence" value="ECO:0007669"/>
    <property type="project" value="UniProtKB-ARBA"/>
</dbReference>
<evidence type="ECO:0000256" key="10">
    <source>
        <dbReference type="RuleBase" id="RU367030"/>
    </source>
</evidence>
<dbReference type="EC" id="3.1.3.-" evidence="10"/>
<dbReference type="GO" id="GO:0006974">
    <property type="term" value="P:DNA damage response"/>
    <property type="evidence" value="ECO:0007669"/>
    <property type="project" value="TreeGrafter"/>
</dbReference>
<evidence type="ECO:0000256" key="8">
    <source>
        <dbReference type="ARBA" id="ARBA00045980"/>
    </source>
</evidence>
<comment type="domain">
    <text evidence="10">Subfamily III proteins have a conserved RTxK motif about 40-50 residues from the C-terminus; the threonine may be replaced by serine or cysteine.</text>
</comment>
<reference evidence="13" key="2">
    <citation type="journal article" date="2014" name="BMC Genomics">
        <title>A genomic perspective to assessing quality of mass-reared SIT flies used in Mediterranean fruit fly (Ceratitis capitata) eradication in California.</title>
        <authorList>
            <person name="Calla B."/>
            <person name="Hall B."/>
            <person name="Hou S."/>
            <person name="Geib S.M."/>
        </authorList>
    </citation>
    <scope>NUCLEOTIDE SEQUENCE</scope>
</reference>
<evidence type="ECO:0000256" key="7">
    <source>
        <dbReference type="ARBA" id="ARBA00023211"/>
    </source>
</evidence>
<dbReference type="EMBL" id="GAMC01001511">
    <property type="protein sequence ID" value="JAC05045.1"/>
    <property type="molecule type" value="mRNA"/>
</dbReference>
<evidence type="ECO:0000313" key="13">
    <source>
        <dbReference type="EMBL" id="JAC05045.1"/>
    </source>
</evidence>
<keyword evidence="4" id="KW-0533">Nickel</keyword>
<evidence type="ECO:0000256" key="9">
    <source>
        <dbReference type="ARBA" id="ARBA00048809"/>
    </source>
</evidence>
<feature type="domain" description="Damage-control phosphatase ARMT1-like metal-binding" evidence="11">
    <location>
        <begin position="42"/>
        <end position="421"/>
    </location>
</feature>
<evidence type="ECO:0000256" key="2">
    <source>
        <dbReference type="ARBA" id="ARBA00001326"/>
    </source>
</evidence>
<keyword evidence="7 10" id="KW-0464">Manganese</keyword>
<name>W8CDR0_CERCA</name>
<dbReference type="Gene3D" id="1.20.930.60">
    <property type="match status" value="1"/>
</dbReference>
<dbReference type="SUPFAM" id="SSF111321">
    <property type="entry name" value="AF1104-like"/>
    <property type="match status" value="1"/>
</dbReference>
<evidence type="ECO:0000256" key="6">
    <source>
        <dbReference type="ARBA" id="ARBA00022801"/>
    </source>
</evidence>
<dbReference type="GO" id="GO:0032259">
    <property type="term" value="P:methylation"/>
    <property type="evidence" value="ECO:0007669"/>
    <property type="project" value="UniProtKB-KW"/>
</dbReference>
<dbReference type="GO" id="GO:0005634">
    <property type="term" value="C:nucleus"/>
    <property type="evidence" value="ECO:0007669"/>
    <property type="project" value="TreeGrafter"/>
</dbReference>
<comment type="function">
    <text evidence="8 10">Metal-dependent phosphatase that shows phosphatase activity against several substrates, including fructose-1-phosphate and fructose-6-phosphate. Its preference for fructose-1-phosphate, a strong glycating agent that causes DNA damage rather than a canonical yeast metabolite, suggests a damage-control function in hexose phosphate metabolism. Has also been shown to have O-methyltransferase activity that methylates glutamate residues of target proteins to form gamma-glutamyl methyl ester residues. Possibly methylates PCNA, suggesting it is involved in the DNA damage response.</text>
</comment>
<keyword evidence="10" id="KW-0808">Transferase</keyword>
<dbReference type="PANTHER" id="PTHR12260">
    <property type="entry name" value="DAMAGE-CONTROL PHOSPHATASE ARMT1"/>
    <property type="match status" value="1"/>
</dbReference>
<dbReference type="OrthoDB" id="541375at2759"/>
<evidence type="ECO:0000256" key="4">
    <source>
        <dbReference type="ARBA" id="ARBA00022596"/>
    </source>
</evidence>
<dbReference type="GO" id="GO:0051998">
    <property type="term" value="F:protein carboxyl O-methyltransferase activity"/>
    <property type="evidence" value="ECO:0007669"/>
    <property type="project" value="UniProtKB-UniRule"/>
</dbReference>
<comment type="catalytic activity">
    <reaction evidence="9 10">
        <text>beta-D-fructose 6-phosphate = dihydroxyacetone + D-glyceraldehyde 3-phosphate</text>
        <dbReference type="Rhea" id="RHEA:28002"/>
        <dbReference type="ChEBI" id="CHEBI:16016"/>
        <dbReference type="ChEBI" id="CHEBI:57634"/>
        <dbReference type="ChEBI" id="CHEBI:59776"/>
    </reaction>
</comment>
<keyword evidence="10" id="KW-0489">Methyltransferase</keyword>
<dbReference type="FunFam" id="3.40.50.10880:FF:000005">
    <property type="entry name" value="DUF89-domain-containing protein"/>
    <property type="match status" value="1"/>
</dbReference>
<evidence type="ECO:0000256" key="1">
    <source>
        <dbReference type="ARBA" id="ARBA00000807"/>
    </source>
</evidence>
<dbReference type="KEGG" id="ccat:101457940"/>
<dbReference type="InterPro" id="IPR036075">
    <property type="entry name" value="ARMT-1-like_metal-bd_sf"/>
</dbReference>
<proteinExistence type="evidence at transcript level"/>
<dbReference type="GeneID" id="101457940"/>
<keyword evidence="6 10" id="KW-0378">Hydrolase</keyword>
<dbReference type="FunFam" id="1.20.930.60:FF:000002">
    <property type="entry name" value="Protein-glutamate O-methyltransferase C1393.13"/>
    <property type="match status" value="1"/>
</dbReference>
<organism evidence="13">
    <name type="scientific">Ceratitis capitata</name>
    <name type="common">Mediterranean fruit fly</name>
    <name type="synonym">Tephritis capitata</name>
    <dbReference type="NCBI Taxonomy" id="7213"/>
    <lineage>
        <taxon>Eukaryota</taxon>
        <taxon>Metazoa</taxon>
        <taxon>Ecdysozoa</taxon>
        <taxon>Arthropoda</taxon>
        <taxon>Hexapoda</taxon>
        <taxon>Insecta</taxon>
        <taxon>Pterygota</taxon>
        <taxon>Neoptera</taxon>
        <taxon>Endopterygota</taxon>
        <taxon>Diptera</taxon>
        <taxon>Brachycera</taxon>
        <taxon>Muscomorpha</taxon>
        <taxon>Tephritoidea</taxon>
        <taxon>Tephritidae</taxon>
        <taxon>Ceratitis</taxon>
        <taxon>Ceratitis</taxon>
    </lineage>
</organism>
<dbReference type="GO" id="GO:0030643">
    <property type="term" value="P:intracellular phosphate ion homeostasis"/>
    <property type="evidence" value="ECO:0007669"/>
    <property type="project" value="UniProtKB-ARBA"/>
</dbReference>
<dbReference type="InterPro" id="IPR039763">
    <property type="entry name" value="ARMT1"/>
</dbReference>
<comment type="cofactor">
    <cofactor evidence="10">
        <name>Mn(2+)</name>
        <dbReference type="ChEBI" id="CHEBI:29035"/>
    </cofactor>
    <cofactor evidence="10">
        <name>Ni(2+)</name>
        <dbReference type="ChEBI" id="CHEBI:49786"/>
    </cofactor>
</comment>